<geneLocation type="plasmid" evidence="3">
    <name>pve_Plasmid</name>
</geneLocation>
<feature type="region of interest" description="Disordered" evidence="1">
    <location>
        <begin position="32"/>
        <end position="52"/>
    </location>
</feature>
<protein>
    <submittedName>
        <fullName evidence="2">Uncharacterized protein</fullName>
    </submittedName>
</protein>
<keyword evidence="2" id="KW-0614">Plasmid</keyword>
<evidence type="ECO:0000256" key="1">
    <source>
        <dbReference type="SAM" id="MobiDB-lite"/>
    </source>
</evidence>
<dbReference type="EMBL" id="LT599585">
    <property type="protein sequence ID" value="SBW85169.1"/>
    <property type="molecule type" value="Genomic_DNA"/>
</dbReference>
<accession>A0A1D3K9Y6</accession>
<dbReference type="AlphaFoldDB" id="A0A1D3K9Y6"/>
<proteinExistence type="predicted"/>
<reference evidence="3" key="1">
    <citation type="submission" date="2016-07" db="EMBL/GenBank/DDBJ databases">
        <authorList>
            <person name="Florea S."/>
            <person name="Webb J.S."/>
            <person name="Jaromczyk J."/>
            <person name="Schardl C.L."/>
        </authorList>
    </citation>
    <scope>NUCLEOTIDE SEQUENCE [LARGE SCALE GENOMIC DNA]</scope>
    <source>
        <strain evidence="3">1YdBTEX2</strain>
        <plasmid evidence="3">Plasmid pve_Plasmid</plasmid>
    </source>
</reference>
<evidence type="ECO:0000313" key="3">
    <source>
        <dbReference type="Proteomes" id="UP000245431"/>
    </source>
</evidence>
<feature type="compositionally biased region" description="Basic and acidic residues" evidence="1">
    <location>
        <begin position="32"/>
        <end position="49"/>
    </location>
</feature>
<sequence length="99" mass="11385">MLYRVLRQHHQDRRQMVAEKAGVAQANRLDMTKTKLERDRGMPTPEPHKLKPLTDAQVTGVSLAAFYPHVPEINLTLTKTACDICPRFMERGQRQGELF</sequence>
<name>A0A1D3K9Y6_PSEVE</name>
<evidence type="ECO:0000313" key="2">
    <source>
        <dbReference type="EMBL" id="SBW85169.1"/>
    </source>
</evidence>
<gene>
    <name evidence="2" type="ORF">PVE_P0126</name>
</gene>
<dbReference type="Proteomes" id="UP000245431">
    <property type="component" value="Plasmid PVE_plasmid"/>
</dbReference>
<organism evidence="2 3">
    <name type="scientific">Pseudomonas veronii 1YdBTEX2</name>
    <dbReference type="NCBI Taxonomy" id="1295141"/>
    <lineage>
        <taxon>Bacteria</taxon>
        <taxon>Pseudomonadati</taxon>
        <taxon>Pseudomonadota</taxon>
        <taxon>Gammaproteobacteria</taxon>
        <taxon>Pseudomonadales</taxon>
        <taxon>Pseudomonadaceae</taxon>
        <taxon>Pseudomonas</taxon>
    </lineage>
</organism>